<keyword evidence="4" id="KW-1185">Reference proteome</keyword>
<dbReference type="AlphaFoldDB" id="A0A5S5AMS4"/>
<evidence type="ECO:0000313" key="4">
    <source>
        <dbReference type="Proteomes" id="UP000322294"/>
    </source>
</evidence>
<feature type="signal peptide" evidence="1">
    <location>
        <begin position="1"/>
        <end position="20"/>
    </location>
</feature>
<sequence length="333" mass="36102">MPKKVAALILILLLAFSFTACGLLKKDRGDASSQSSEPVQETQANMRRTVFYFVNEHDLLVPVTKDIPWVEGIARAALESLVDTPEIRAELEPRGLKPPLPPGTRVLGMTIRDGLAKVDFSREFLNLNGKTAEQNAIQAVVYTLTEFPTVQKVQLMVEGKPLKKCPNGTVLEDELQREKINLEPGAAAAGNGTVPVTLYFRASSSDGNYTYYVPVTRMVKKSDNLMKTALEELIKGPAEGMGLSSAIPTDTRVLDVSLKDNEAIANFSKEIEGYGGGVDTEQALVNTIVLTLSEFPGVEKVTLQVEGKSGVLPEGTMLDTPILKPAYINPANI</sequence>
<dbReference type="Pfam" id="PF10646">
    <property type="entry name" value="Germane"/>
    <property type="match status" value="2"/>
</dbReference>
<dbReference type="SMART" id="SM00909">
    <property type="entry name" value="Germane"/>
    <property type="match status" value="2"/>
</dbReference>
<proteinExistence type="predicted"/>
<dbReference type="OrthoDB" id="9809406at2"/>
<organism evidence="3 4">
    <name type="scientific">Thermosediminibacter litoriperuensis</name>
    <dbReference type="NCBI Taxonomy" id="291989"/>
    <lineage>
        <taxon>Bacteria</taxon>
        <taxon>Bacillati</taxon>
        <taxon>Bacillota</taxon>
        <taxon>Clostridia</taxon>
        <taxon>Thermosediminibacterales</taxon>
        <taxon>Thermosediminibacteraceae</taxon>
        <taxon>Thermosediminibacter</taxon>
    </lineage>
</organism>
<reference evidence="3 4" key="1">
    <citation type="submission" date="2019-07" db="EMBL/GenBank/DDBJ databases">
        <title>Genomic Encyclopedia of Type Strains, Phase I: the one thousand microbial genomes (KMG-I) project.</title>
        <authorList>
            <person name="Kyrpides N."/>
        </authorList>
    </citation>
    <scope>NUCLEOTIDE SEQUENCE [LARGE SCALE GENOMIC DNA]</scope>
    <source>
        <strain evidence="3 4">DSM 16647</strain>
    </source>
</reference>
<evidence type="ECO:0000256" key="1">
    <source>
        <dbReference type="SAM" id="SignalP"/>
    </source>
</evidence>
<comment type="caution">
    <text evidence="3">The sequence shown here is derived from an EMBL/GenBank/DDBJ whole genome shotgun (WGS) entry which is preliminary data.</text>
</comment>
<dbReference type="Proteomes" id="UP000322294">
    <property type="component" value="Unassembled WGS sequence"/>
</dbReference>
<gene>
    <name evidence="3" type="ORF">LZ11_01934</name>
</gene>
<feature type="domain" description="GerMN" evidence="2">
    <location>
        <begin position="74"/>
        <end position="166"/>
    </location>
</feature>
<name>A0A5S5AMS4_9FIRM</name>
<dbReference type="InterPro" id="IPR019606">
    <property type="entry name" value="GerMN"/>
</dbReference>
<dbReference type="PROSITE" id="PS51257">
    <property type="entry name" value="PROKAR_LIPOPROTEIN"/>
    <property type="match status" value="1"/>
</dbReference>
<protein>
    <submittedName>
        <fullName evidence="3">Germination protein M</fullName>
    </submittedName>
</protein>
<evidence type="ECO:0000259" key="2">
    <source>
        <dbReference type="SMART" id="SM00909"/>
    </source>
</evidence>
<keyword evidence="1" id="KW-0732">Signal</keyword>
<feature type="domain" description="GerMN" evidence="2">
    <location>
        <begin position="226"/>
        <end position="314"/>
    </location>
</feature>
<dbReference type="RefSeq" id="WP_148867633.1">
    <property type="nucleotide sequence ID" value="NZ_VNHO01000023.1"/>
</dbReference>
<evidence type="ECO:0000313" key="3">
    <source>
        <dbReference type="EMBL" id="TYP51331.1"/>
    </source>
</evidence>
<accession>A0A5S5AMS4</accession>
<feature type="chain" id="PRO_5039099745" evidence="1">
    <location>
        <begin position="21"/>
        <end position="333"/>
    </location>
</feature>
<dbReference type="EMBL" id="VNHO01000023">
    <property type="protein sequence ID" value="TYP51331.1"/>
    <property type="molecule type" value="Genomic_DNA"/>
</dbReference>